<keyword evidence="1" id="KW-0597">Phosphoprotein</keyword>
<evidence type="ECO:0000256" key="1">
    <source>
        <dbReference type="PROSITE-ProRule" id="PRU00110"/>
    </source>
</evidence>
<dbReference type="InterPro" id="IPR052155">
    <property type="entry name" value="Biofilm_reg_signaling"/>
</dbReference>
<evidence type="ECO:0000313" key="4">
    <source>
        <dbReference type="EMBL" id="NMG75083.1"/>
    </source>
</evidence>
<feature type="modified residue" description="Phosphohistidine" evidence="1">
    <location>
        <position position="22"/>
    </location>
</feature>
<dbReference type="SUPFAM" id="SSF55073">
    <property type="entry name" value="Nucleotide cyclase"/>
    <property type="match status" value="1"/>
</dbReference>
<sequence length="77" mass="8398">MTARVVAANLALDTTAVEATIHRMAYYDALTGLHNRASLCERFEPVLDAAVAQNQPLALMIVSLDHLQEVNDTLGYV</sequence>
<organism evidence="4 5">
    <name type="scientific">Aromatoleum diolicum</name>
    <dbReference type="NCBI Taxonomy" id="75796"/>
    <lineage>
        <taxon>Bacteria</taxon>
        <taxon>Pseudomonadati</taxon>
        <taxon>Pseudomonadota</taxon>
        <taxon>Betaproteobacteria</taxon>
        <taxon>Rhodocyclales</taxon>
        <taxon>Rhodocyclaceae</taxon>
        <taxon>Aromatoleum</taxon>
    </lineage>
</organism>
<dbReference type="EMBL" id="WTVQ01000014">
    <property type="protein sequence ID" value="NMG75083.1"/>
    <property type="molecule type" value="Genomic_DNA"/>
</dbReference>
<evidence type="ECO:0000259" key="2">
    <source>
        <dbReference type="PROSITE" id="PS50887"/>
    </source>
</evidence>
<dbReference type="NCBIfam" id="TIGR00254">
    <property type="entry name" value="GGDEF"/>
    <property type="match status" value="1"/>
</dbReference>
<name>A0ABX1Q9M6_9RHOO</name>
<keyword evidence="5" id="KW-1185">Reference proteome</keyword>
<evidence type="ECO:0000259" key="3">
    <source>
        <dbReference type="PROSITE" id="PS50894"/>
    </source>
</evidence>
<dbReference type="Gene3D" id="3.30.70.270">
    <property type="match status" value="1"/>
</dbReference>
<feature type="domain" description="GGDEF" evidence="2">
    <location>
        <begin position="55"/>
        <end position="77"/>
    </location>
</feature>
<dbReference type="PROSITE" id="PS50894">
    <property type="entry name" value="HPT"/>
    <property type="match status" value="1"/>
</dbReference>
<dbReference type="InterPro" id="IPR000160">
    <property type="entry name" value="GGDEF_dom"/>
</dbReference>
<dbReference type="Proteomes" id="UP000648984">
    <property type="component" value="Unassembled WGS sequence"/>
</dbReference>
<feature type="domain" description="HPt" evidence="3">
    <location>
        <begin position="1"/>
        <end position="77"/>
    </location>
</feature>
<dbReference type="PROSITE" id="PS50887">
    <property type="entry name" value="GGDEF"/>
    <property type="match status" value="1"/>
</dbReference>
<dbReference type="InterPro" id="IPR043128">
    <property type="entry name" value="Rev_trsase/Diguanyl_cyclase"/>
</dbReference>
<dbReference type="InterPro" id="IPR008207">
    <property type="entry name" value="Sig_transdc_His_kin_Hpt_dom"/>
</dbReference>
<protein>
    <submittedName>
        <fullName evidence="4">Diguanylate cyclase</fullName>
    </submittedName>
</protein>
<dbReference type="PANTHER" id="PTHR44757">
    <property type="entry name" value="DIGUANYLATE CYCLASE DGCP"/>
    <property type="match status" value="1"/>
</dbReference>
<reference evidence="4 5" key="1">
    <citation type="submission" date="2019-12" db="EMBL/GenBank/DDBJ databases">
        <title>Comparative genomics gives insights into the taxonomy of the Azoarcus-Aromatoleum group and reveals separate origins of nif in the plant-associated Azoarcus and non-plant-associated Aromatoleum sub-groups.</title>
        <authorList>
            <person name="Lafos M."/>
            <person name="Maluk M."/>
            <person name="Batista M."/>
            <person name="Junghare M."/>
            <person name="Carmona M."/>
            <person name="Faoro H."/>
            <person name="Cruz L.M."/>
            <person name="Battistoni F."/>
            <person name="De Souza E."/>
            <person name="Pedrosa F."/>
            <person name="Chen W.-M."/>
            <person name="Poole P.S."/>
            <person name="Dixon R.A."/>
            <person name="James E.K."/>
        </authorList>
    </citation>
    <scope>NUCLEOTIDE SEQUENCE [LARGE SCALE GENOMIC DNA]</scope>
    <source>
        <strain evidence="4 5">22Lin</strain>
    </source>
</reference>
<gene>
    <name evidence="4" type="ORF">GPA25_09970</name>
</gene>
<evidence type="ECO:0000313" key="5">
    <source>
        <dbReference type="Proteomes" id="UP000648984"/>
    </source>
</evidence>
<accession>A0ABX1Q9M6</accession>
<dbReference type="PANTHER" id="PTHR44757:SF2">
    <property type="entry name" value="BIOFILM ARCHITECTURE MAINTENANCE PROTEIN MBAA"/>
    <property type="match status" value="1"/>
</dbReference>
<proteinExistence type="predicted"/>
<dbReference type="InterPro" id="IPR029787">
    <property type="entry name" value="Nucleotide_cyclase"/>
</dbReference>
<comment type="caution">
    <text evidence="4">The sequence shown here is derived from an EMBL/GenBank/DDBJ whole genome shotgun (WGS) entry which is preliminary data.</text>
</comment>
<dbReference type="Pfam" id="PF00990">
    <property type="entry name" value="GGDEF"/>
    <property type="match status" value="1"/>
</dbReference>